<gene>
    <name evidence="1" type="ORF">AGLY_000133</name>
</gene>
<protein>
    <submittedName>
        <fullName evidence="1">Uncharacterized protein</fullName>
    </submittedName>
</protein>
<dbReference type="OrthoDB" id="8194606at2759"/>
<accession>A0A6G0U640</accession>
<organism evidence="1 2">
    <name type="scientific">Aphis glycines</name>
    <name type="common">Soybean aphid</name>
    <dbReference type="NCBI Taxonomy" id="307491"/>
    <lineage>
        <taxon>Eukaryota</taxon>
        <taxon>Metazoa</taxon>
        <taxon>Ecdysozoa</taxon>
        <taxon>Arthropoda</taxon>
        <taxon>Hexapoda</taxon>
        <taxon>Insecta</taxon>
        <taxon>Pterygota</taxon>
        <taxon>Neoptera</taxon>
        <taxon>Paraneoptera</taxon>
        <taxon>Hemiptera</taxon>
        <taxon>Sternorrhyncha</taxon>
        <taxon>Aphidomorpha</taxon>
        <taxon>Aphidoidea</taxon>
        <taxon>Aphididae</taxon>
        <taxon>Aphidini</taxon>
        <taxon>Aphis</taxon>
        <taxon>Aphis</taxon>
    </lineage>
</organism>
<proteinExistence type="predicted"/>
<name>A0A6G0U640_APHGL</name>
<dbReference type="Proteomes" id="UP000475862">
    <property type="component" value="Unassembled WGS sequence"/>
</dbReference>
<dbReference type="AlphaFoldDB" id="A0A6G0U640"/>
<comment type="caution">
    <text evidence="1">The sequence shown here is derived from an EMBL/GenBank/DDBJ whole genome shotgun (WGS) entry which is preliminary data.</text>
</comment>
<evidence type="ECO:0000313" key="2">
    <source>
        <dbReference type="Proteomes" id="UP000475862"/>
    </source>
</evidence>
<dbReference type="EMBL" id="VYZN01000001">
    <property type="protein sequence ID" value="KAE9544591.1"/>
    <property type="molecule type" value="Genomic_DNA"/>
</dbReference>
<evidence type="ECO:0000313" key="1">
    <source>
        <dbReference type="EMBL" id="KAE9544591.1"/>
    </source>
</evidence>
<reference evidence="1 2" key="1">
    <citation type="submission" date="2019-08" db="EMBL/GenBank/DDBJ databases">
        <title>The genome of the soybean aphid Biotype 1, its phylome, world population structure and adaptation to the North American continent.</title>
        <authorList>
            <person name="Giordano R."/>
            <person name="Donthu R.K."/>
            <person name="Hernandez A.G."/>
            <person name="Wright C.L."/>
            <person name="Zimin A.V."/>
        </authorList>
    </citation>
    <scope>NUCLEOTIDE SEQUENCE [LARGE SCALE GENOMIC DNA]</scope>
    <source>
        <tissue evidence="1">Whole aphids</tissue>
    </source>
</reference>
<keyword evidence="2" id="KW-1185">Reference proteome</keyword>
<sequence length="206" mass="22513">MFGNRPPWAMVTPDNSLFNSSSFLMANCKCLGMIRDFLLSRAALPANSKTSAAKYSMTAAKYTGAPAHTTDRELESGTGRPGLGFASSAHDCSFDKRLFGNVYVNWCPKLILIGCPRQRSNAFFASRRRTGRFRPIYATDVCMRNGKGTMEHGIGVFFNFIPHTLLKNAVLSGLAQDSSDSNRLNCLNATPCGFREEGCPSSTCIN</sequence>